<dbReference type="GeneID" id="8246718"/>
<keyword evidence="3" id="KW-1185">Reference proteome</keyword>
<organism evidence="2 3">
    <name type="scientific">Micromonas commoda (strain RCC299 / NOUM17 / CCMP2709)</name>
    <name type="common">Picoplanktonic green alga</name>
    <dbReference type="NCBI Taxonomy" id="296587"/>
    <lineage>
        <taxon>Eukaryota</taxon>
        <taxon>Viridiplantae</taxon>
        <taxon>Chlorophyta</taxon>
        <taxon>Mamiellophyceae</taxon>
        <taxon>Mamiellales</taxon>
        <taxon>Mamiellaceae</taxon>
        <taxon>Micromonas</taxon>
    </lineage>
</organism>
<reference evidence="2 3" key="1">
    <citation type="journal article" date="2009" name="Science">
        <title>Green evolution and dynamic adaptations revealed by genomes of the marine picoeukaryotes Micromonas.</title>
        <authorList>
            <person name="Worden A.Z."/>
            <person name="Lee J.H."/>
            <person name="Mock T."/>
            <person name="Rouze P."/>
            <person name="Simmons M.P."/>
            <person name="Aerts A.L."/>
            <person name="Allen A.E."/>
            <person name="Cuvelier M.L."/>
            <person name="Derelle E."/>
            <person name="Everett M.V."/>
            <person name="Foulon E."/>
            <person name="Grimwood J."/>
            <person name="Gundlach H."/>
            <person name="Henrissat B."/>
            <person name="Napoli C."/>
            <person name="McDonald S.M."/>
            <person name="Parker M.S."/>
            <person name="Rombauts S."/>
            <person name="Salamov A."/>
            <person name="Von Dassow P."/>
            <person name="Badger J.H."/>
            <person name="Coutinho P.M."/>
            <person name="Demir E."/>
            <person name="Dubchak I."/>
            <person name="Gentemann C."/>
            <person name="Eikrem W."/>
            <person name="Gready J.E."/>
            <person name="John U."/>
            <person name="Lanier W."/>
            <person name="Lindquist E.A."/>
            <person name="Lucas S."/>
            <person name="Mayer K.F."/>
            <person name="Moreau H."/>
            <person name="Not F."/>
            <person name="Otillar R."/>
            <person name="Panaud O."/>
            <person name="Pangilinan J."/>
            <person name="Paulsen I."/>
            <person name="Piegu B."/>
            <person name="Poliakov A."/>
            <person name="Robbens S."/>
            <person name="Schmutz J."/>
            <person name="Toulza E."/>
            <person name="Wyss T."/>
            <person name="Zelensky A."/>
            <person name="Zhou K."/>
            <person name="Armbrust E.V."/>
            <person name="Bhattacharya D."/>
            <person name="Goodenough U.W."/>
            <person name="Van de Peer Y."/>
            <person name="Grigoriev I.V."/>
        </authorList>
    </citation>
    <scope>NUCLEOTIDE SEQUENCE [LARGE SCALE GENOMIC DNA]</scope>
    <source>
        <strain evidence="3">RCC299 / NOUM17</strain>
    </source>
</reference>
<dbReference type="InterPro" id="IPR002347">
    <property type="entry name" value="SDR_fam"/>
</dbReference>
<dbReference type="CDD" id="cd05325">
    <property type="entry name" value="carb_red_sniffer_like_SDR_c"/>
    <property type="match status" value="1"/>
</dbReference>
<dbReference type="eggNOG" id="KOG1611">
    <property type="taxonomic scope" value="Eukaryota"/>
</dbReference>
<evidence type="ECO:0000313" key="2">
    <source>
        <dbReference type="EMBL" id="ACO69973.1"/>
    </source>
</evidence>
<gene>
    <name evidence="2" type="ORF">MICPUN_97949</name>
</gene>
<dbReference type="Proteomes" id="UP000002009">
    <property type="component" value="Chromosome 10"/>
</dbReference>
<dbReference type="PRINTS" id="PR00081">
    <property type="entry name" value="GDHRDH"/>
</dbReference>
<dbReference type="RefSeq" id="XP_002508715.1">
    <property type="nucleotide sequence ID" value="XM_002508669.1"/>
</dbReference>
<protein>
    <submittedName>
        <fullName evidence="2">Uncharacterized protein</fullName>
    </submittedName>
</protein>
<dbReference type="AlphaFoldDB" id="C1FIC7"/>
<dbReference type="OMA" id="HRNVPKD"/>
<proteinExistence type="predicted"/>
<dbReference type="Gene3D" id="3.40.50.720">
    <property type="entry name" value="NAD(P)-binding Rossmann-like Domain"/>
    <property type="match status" value="1"/>
</dbReference>
<dbReference type="InterPro" id="IPR051468">
    <property type="entry name" value="Fungal_SecMetab_SDRs"/>
</dbReference>
<dbReference type="PANTHER" id="PTHR43544">
    <property type="entry name" value="SHORT-CHAIN DEHYDROGENASE/REDUCTASE"/>
    <property type="match status" value="1"/>
</dbReference>
<feature type="region of interest" description="Disordered" evidence="1">
    <location>
        <begin position="1"/>
        <end position="20"/>
    </location>
</feature>
<evidence type="ECO:0000313" key="3">
    <source>
        <dbReference type="Proteomes" id="UP000002009"/>
    </source>
</evidence>
<dbReference type="EMBL" id="CP001576">
    <property type="protein sequence ID" value="ACO69973.1"/>
    <property type="molecule type" value="Genomic_DNA"/>
</dbReference>
<dbReference type="OrthoDB" id="5296at2759"/>
<dbReference type="KEGG" id="mis:MICPUN_97949"/>
<dbReference type="InParanoid" id="C1FIC7"/>
<dbReference type="GO" id="GO:0016491">
    <property type="term" value="F:oxidoreductase activity"/>
    <property type="evidence" value="ECO:0007669"/>
    <property type="project" value="TreeGrafter"/>
</dbReference>
<evidence type="ECO:0000256" key="1">
    <source>
        <dbReference type="SAM" id="MobiDB-lite"/>
    </source>
</evidence>
<dbReference type="SUPFAM" id="SSF51735">
    <property type="entry name" value="NAD(P)-binding Rossmann-fold domains"/>
    <property type="match status" value="1"/>
</dbReference>
<dbReference type="Pfam" id="PF00106">
    <property type="entry name" value="adh_short"/>
    <property type="match status" value="1"/>
</dbReference>
<dbReference type="PANTHER" id="PTHR43544:SF12">
    <property type="entry name" value="NAD(P)-BINDING ROSSMANN-FOLD SUPERFAMILY PROTEIN"/>
    <property type="match status" value="1"/>
</dbReference>
<dbReference type="FunCoup" id="C1FIC7">
    <property type="interactions" value="753"/>
</dbReference>
<dbReference type="GO" id="GO:0005737">
    <property type="term" value="C:cytoplasm"/>
    <property type="evidence" value="ECO:0007669"/>
    <property type="project" value="TreeGrafter"/>
</dbReference>
<sequence>MVRQLLENEDASLPGRPAAAGGHVVATCRDPDNATALHALKAAYPNRLTVVRLDVEDSASIASAAETIGAAHGRVDVVVQTAAVLHVKGEMTPETSIARVDEAAMMRSFRVNAMGPTLVAKAFSPLLMEATARSAADGSGPPAIVANLSARVSSIGDNGLGGWYSYRASKTALNQLTKNCAIEFGRKKHQVSFILLHPGTVDTDLSAPFKKNVPPEKLFTTEFSASALLKIVGEKNQSDTGKFFAWDGSEIQW</sequence>
<name>C1FIC7_MICCC</name>
<accession>C1FIC7</accession>
<dbReference type="InterPro" id="IPR036291">
    <property type="entry name" value="NAD(P)-bd_dom_sf"/>
</dbReference>